<keyword evidence="4 12" id="KW-0547">Nucleotide-binding</keyword>
<evidence type="ECO:0000256" key="8">
    <source>
        <dbReference type="ARBA" id="ARBA00023125"/>
    </source>
</evidence>
<keyword evidence="6 12" id="KW-0347">Helicase</keyword>
<keyword evidence="8 12" id="KW-0238">DNA-binding</keyword>
<evidence type="ECO:0000256" key="5">
    <source>
        <dbReference type="ARBA" id="ARBA00022801"/>
    </source>
</evidence>
<evidence type="ECO:0000256" key="2">
    <source>
        <dbReference type="ARBA" id="ARBA00022515"/>
    </source>
</evidence>
<dbReference type="GO" id="GO:0005524">
    <property type="term" value="F:ATP binding"/>
    <property type="evidence" value="ECO:0007669"/>
    <property type="project" value="UniProtKB-UniRule"/>
</dbReference>
<dbReference type="AlphaFoldDB" id="A0A1F7KAK5"/>
<evidence type="ECO:0000259" key="13">
    <source>
        <dbReference type="PROSITE" id="PS51199"/>
    </source>
</evidence>
<dbReference type="NCBIfam" id="TIGR00665">
    <property type="entry name" value="DnaB"/>
    <property type="match status" value="1"/>
</dbReference>
<dbReference type="GO" id="GO:1990077">
    <property type="term" value="C:primosome complex"/>
    <property type="evidence" value="ECO:0007669"/>
    <property type="project" value="UniProtKB-UniRule"/>
</dbReference>
<reference evidence="14 15" key="1">
    <citation type="journal article" date="2016" name="Nat. Commun.">
        <title>Thousands of microbial genomes shed light on interconnected biogeochemical processes in an aquifer system.</title>
        <authorList>
            <person name="Anantharaman K."/>
            <person name="Brown C.T."/>
            <person name="Hug L.A."/>
            <person name="Sharon I."/>
            <person name="Castelle C.J."/>
            <person name="Probst A.J."/>
            <person name="Thomas B.C."/>
            <person name="Singh A."/>
            <person name="Wilkins M.J."/>
            <person name="Karaoz U."/>
            <person name="Brodie E.L."/>
            <person name="Williams K.H."/>
            <person name="Hubbard S.S."/>
            <person name="Banfield J.F."/>
        </authorList>
    </citation>
    <scope>NUCLEOTIDE SEQUENCE [LARGE SCALE GENOMIC DNA]</scope>
</reference>
<evidence type="ECO:0000256" key="9">
    <source>
        <dbReference type="ARBA" id="ARBA00023235"/>
    </source>
</evidence>
<dbReference type="SUPFAM" id="SSF52540">
    <property type="entry name" value="P-loop containing nucleoside triphosphate hydrolases"/>
    <property type="match status" value="1"/>
</dbReference>
<sequence length="447" mass="50294">MKDTDNKQTPPHDQEAEQSVLGAVLIDPSSVSIASQTLSPKHFYYRENQLIFEAMLSLFQANEPIDILTLANELKKQKAYKDIGGKSYLSQLVEIVPTSANIEQYAKVVKDSAVKRSLISLGSDLVRQAFKEEGGVADLLNIAERDIFALSQESIRRQFIPVKDLLTASYEQLEKIMKSGVGMRGLPTGFSHLDNKLAGLNPSNLVIIAARPGIGKTTFALNIANYLCLEEKKTVGFFSLEMSKEELVDRMLVMEARIDSWKLKTGKLNDDEMTRLTQAYGRLADANLFIDDTPALSITEMRTKARKLQIEKKLDLIVMDYIQLADPGRKTDSRVQEVSYISQGLKNIARELQVPVIALSQLSRAVEQRGEKKPQLADLRDSGAIEQDADIVMFLYRAEEDDDLLPEGKRTLKCLIAKHRSGPTGEFDFIFKANELKFYELEHREEM</sequence>
<dbReference type="EMBL" id="MGBG01000013">
    <property type="protein sequence ID" value="OGK64894.1"/>
    <property type="molecule type" value="Genomic_DNA"/>
</dbReference>
<proteinExistence type="inferred from homology"/>
<organism evidence="14 15">
    <name type="scientific">Candidatus Roizmanbacteria bacterium RIFOXYA1_FULL_41_12</name>
    <dbReference type="NCBI Taxonomy" id="1802082"/>
    <lineage>
        <taxon>Bacteria</taxon>
        <taxon>Candidatus Roizmaniibacteriota</taxon>
    </lineage>
</organism>
<accession>A0A1F7KAK5</accession>
<dbReference type="Pfam" id="PF00772">
    <property type="entry name" value="DnaB"/>
    <property type="match status" value="1"/>
</dbReference>
<dbReference type="CDD" id="cd00984">
    <property type="entry name" value="DnaB_C"/>
    <property type="match status" value="1"/>
</dbReference>
<comment type="similarity">
    <text evidence="1 12">Belongs to the helicase family. DnaB subfamily.</text>
</comment>
<dbReference type="InterPro" id="IPR007693">
    <property type="entry name" value="DNA_helicase_DnaB-like_N"/>
</dbReference>
<evidence type="ECO:0000256" key="12">
    <source>
        <dbReference type="RuleBase" id="RU362085"/>
    </source>
</evidence>
<keyword evidence="7 12" id="KW-0067">ATP-binding</keyword>
<dbReference type="GO" id="GO:0043139">
    <property type="term" value="F:5'-3' DNA helicase activity"/>
    <property type="evidence" value="ECO:0007669"/>
    <property type="project" value="UniProtKB-EC"/>
</dbReference>
<dbReference type="GO" id="GO:0005829">
    <property type="term" value="C:cytosol"/>
    <property type="evidence" value="ECO:0007669"/>
    <property type="project" value="TreeGrafter"/>
</dbReference>
<protein>
    <recommendedName>
        <fullName evidence="11 12">Replicative DNA helicase</fullName>
        <ecNumber evidence="11 12">5.6.2.3</ecNumber>
    </recommendedName>
</protein>
<evidence type="ECO:0000256" key="7">
    <source>
        <dbReference type="ARBA" id="ARBA00022840"/>
    </source>
</evidence>
<dbReference type="Gene3D" id="3.40.50.300">
    <property type="entry name" value="P-loop containing nucleotide triphosphate hydrolases"/>
    <property type="match status" value="1"/>
</dbReference>
<evidence type="ECO:0000256" key="4">
    <source>
        <dbReference type="ARBA" id="ARBA00022741"/>
    </source>
</evidence>
<dbReference type="GO" id="GO:0016887">
    <property type="term" value="F:ATP hydrolysis activity"/>
    <property type="evidence" value="ECO:0007669"/>
    <property type="project" value="RHEA"/>
</dbReference>
<dbReference type="EC" id="5.6.2.3" evidence="11 12"/>
<evidence type="ECO:0000313" key="14">
    <source>
        <dbReference type="EMBL" id="OGK64894.1"/>
    </source>
</evidence>
<evidence type="ECO:0000256" key="11">
    <source>
        <dbReference type="NCBIfam" id="TIGR00665"/>
    </source>
</evidence>
<dbReference type="Proteomes" id="UP000178450">
    <property type="component" value="Unassembled WGS sequence"/>
</dbReference>
<evidence type="ECO:0000256" key="1">
    <source>
        <dbReference type="ARBA" id="ARBA00008428"/>
    </source>
</evidence>
<dbReference type="InterPro" id="IPR016136">
    <property type="entry name" value="DNA_helicase_N/primase_C"/>
</dbReference>
<gene>
    <name evidence="14" type="ORF">A2209_04310</name>
</gene>
<dbReference type="InterPro" id="IPR007692">
    <property type="entry name" value="DNA_helicase_DnaB"/>
</dbReference>
<dbReference type="FunFam" id="1.10.860.10:FF:000001">
    <property type="entry name" value="Replicative DNA helicase"/>
    <property type="match status" value="1"/>
</dbReference>
<keyword evidence="3 12" id="KW-0235">DNA replication</keyword>
<dbReference type="PROSITE" id="PS51199">
    <property type="entry name" value="SF4_HELICASE"/>
    <property type="match status" value="1"/>
</dbReference>
<dbReference type="InterPro" id="IPR036185">
    <property type="entry name" value="DNA_heli_DnaB-like_N_sf"/>
</dbReference>
<keyword evidence="2 12" id="KW-0639">Primosome</keyword>
<comment type="catalytic activity">
    <reaction evidence="10 12">
        <text>ATP + H2O = ADP + phosphate + H(+)</text>
        <dbReference type="Rhea" id="RHEA:13065"/>
        <dbReference type="ChEBI" id="CHEBI:15377"/>
        <dbReference type="ChEBI" id="CHEBI:15378"/>
        <dbReference type="ChEBI" id="CHEBI:30616"/>
        <dbReference type="ChEBI" id="CHEBI:43474"/>
        <dbReference type="ChEBI" id="CHEBI:456216"/>
        <dbReference type="EC" id="5.6.2.3"/>
    </reaction>
</comment>
<dbReference type="GO" id="GO:0006269">
    <property type="term" value="P:DNA replication, synthesis of primer"/>
    <property type="evidence" value="ECO:0007669"/>
    <property type="project" value="UniProtKB-UniRule"/>
</dbReference>
<keyword evidence="5 12" id="KW-0378">Hydrolase</keyword>
<evidence type="ECO:0000256" key="10">
    <source>
        <dbReference type="ARBA" id="ARBA00048954"/>
    </source>
</evidence>
<dbReference type="SMART" id="SM00382">
    <property type="entry name" value="AAA"/>
    <property type="match status" value="1"/>
</dbReference>
<comment type="function">
    <text evidence="12">The main replicative DNA helicase, it participates in initiation and elongation during chromosome replication. Travels ahead of the DNA replisome, separating dsDNA into templates for DNA synthesis. A processive ATP-dependent 5'-3' DNA helicase it has DNA-dependent ATPase activity.</text>
</comment>
<dbReference type="PANTHER" id="PTHR30153:SF2">
    <property type="entry name" value="REPLICATIVE DNA HELICASE"/>
    <property type="match status" value="1"/>
</dbReference>
<dbReference type="Gene3D" id="1.10.860.10">
    <property type="entry name" value="DNAb Helicase, Chain A"/>
    <property type="match status" value="1"/>
</dbReference>
<evidence type="ECO:0000256" key="6">
    <source>
        <dbReference type="ARBA" id="ARBA00022806"/>
    </source>
</evidence>
<dbReference type="Pfam" id="PF03796">
    <property type="entry name" value="DnaB_C"/>
    <property type="match status" value="1"/>
</dbReference>
<name>A0A1F7KAK5_9BACT</name>
<dbReference type="InterPro" id="IPR003593">
    <property type="entry name" value="AAA+_ATPase"/>
</dbReference>
<evidence type="ECO:0000256" key="3">
    <source>
        <dbReference type="ARBA" id="ARBA00022705"/>
    </source>
</evidence>
<comment type="caution">
    <text evidence="14">The sequence shown here is derived from an EMBL/GenBank/DDBJ whole genome shotgun (WGS) entry which is preliminary data.</text>
</comment>
<dbReference type="PANTHER" id="PTHR30153">
    <property type="entry name" value="REPLICATIVE DNA HELICASE DNAB"/>
    <property type="match status" value="1"/>
</dbReference>
<feature type="domain" description="SF4 helicase" evidence="13">
    <location>
        <begin position="179"/>
        <end position="445"/>
    </location>
</feature>
<dbReference type="SUPFAM" id="SSF48024">
    <property type="entry name" value="N-terminal domain of DnaB helicase"/>
    <property type="match status" value="1"/>
</dbReference>
<dbReference type="GO" id="GO:0003677">
    <property type="term" value="F:DNA binding"/>
    <property type="evidence" value="ECO:0007669"/>
    <property type="project" value="UniProtKB-UniRule"/>
</dbReference>
<keyword evidence="9" id="KW-0413">Isomerase</keyword>
<evidence type="ECO:0000313" key="15">
    <source>
        <dbReference type="Proteomes" id="UP000178450"/>
    </source>
</evidence>
<dbReference type="InterPro" id="IPR027417">
    <property type="entry name" value="P-loop_NTPase"/>
</dbReference>
<dbReference type="InterPro" id="IPR007694">
    <property type="entry name" value="DNA_helicase_DnaB-like_C"/>
</dbReference>